<dbReference type="Pfam" id="PF00753">
    <property type="entry name" value="Lactamase_B"/>
    <property type="match status" value="1"/>
</dbReference>
<evidence type="ECO:0000256" key="1">
    <source>
        <dbReference type="ARBA" id="ARBA00001947"/>
    </source>
</evidence>
<evidence type="ECO:0000259" key="5">
    <source>
        <dbReference type="SMART" id="SM00849"/>
    </source>
</evidence>
<keyword evidence="7" id="KW-1185">Reference proteome</keyword>
<sequence length="205" mass="22906">MIQENCYVVSDETREAVIIDCGAFYDSEKKAIREYIEQNELKPVHLIATHGHFDHNFGNMFVNDTWGVKVEVHADDEELIKSLPMQAATICGVQMEDDSFPPVGRYFRGEDTISFGNHRFTILETPGHTPGGVFFYCKEEQIAFSGDTLFRGSIGRSDLPGGSMFSLIQSLRMIAQLPDDTRVYPGHGESTTIGAEVAGNPYMDR</sequence>
<proteinExistence type="predicted"/>
<name>D1PZB7_9BACT</name>
<dbReference type="PANTHER" id="PTHR46233">
    <property type="entry name" value="HYDROXYACYLGLUTATHIONE HYDROLASE GLOC"/>
    <property type="match status" value="1"/>
</dbReference>
<dbReference type="AlphaFoldDB" id="D1PZB7"/>
<organism evidence="6 7">
    <name type="scientific">Hallella bergensis DSM 17361</name>
    <dbReference type="NCBI Taxonomy" id="585502"/>
    <lineage>
        <taxon>Bacteria</taxon>
        <taxon>Pseudomonadati</taxon>
        <taxon>Bacteroidota</taxon>
        <taxon>Bacteroidia</taxon>
        <taxon>Bacteroidales</taxon>
        <taxon>Prevotellaceae</taxon>
        <taxon>Hallella</taxon>
    </lineage>
</organism>
<dbReference type="InterPro" id="IPR051453">
    <property type="entry name" value="MBL_Glyoxalase_II"/>
</dbReference>
<evidence type="ECO:0000256" key="2">
    <source>
        <dbReference type="ARBA" id="ARBA00022723"/>
    </source>
</evidence>
<evidence type="ECO:0000256" key="4">
    <source>
        <dbReference type="ARBA" id="ARBA00022833"/>
    </source>
</evidence>
<dbReference type="EMBL" id="ACKS01000082">
    <property type="protein sequence ID" value="EFA43351.1"/>
    <property type="molecule type" value="Genomic_DNA"/>
</dbReference>
<evidence type="ECO:0000313" key="7">
    <source>
        <dbReference type="Proteomes" id="UP000003160"/>
    </source>
</evidence>
<dbReference type="InterPro" id="IPR036866">
    <property type="entry name" value="RibonucZ/Hydroxyglut_hydro"/>
</dbReference>
<dbReference type="PANTHER" id="PTHR46233:SF3">
    <property type="entry name" value="HYDROXYACYLGLUTATHIONE HYDROLASE GLOC"/>
    <property type="match status" value="1"/>
</dbReference>
<feature type="domain" description="Metallo-beta-lactamase" evidence="5">
    <location>
        <begin position="3"/>
        <end position="187"/>
    </location>
</feature>
<accession>D1PZB7</accession>
<dbReference type="eggNOG" id="COG0491">
    <property type="taxonomic scope" value="Bacteria"/>
</dbReference>
<keyword evidence="2" id="KW-0479">Metal-binding</keyword>
<dbReference type="GO" id="GO:0046872">
    <property type="term" value="F:metal ion binding"/>
    <property type="evidence" value="ECO:0007669"/>
    <property type="project" value="UniProtKB-KW"/>
</dbReference>
<dbReference type="SUPFAM" id="SSF56281">
    <property type="entry name" value="Metallo-hydrolase/oxidoreductase"/>
    <property type="match status" value="1"/>
</dbReference>
<dbReference type="SMART" id="SM00849">
    <property type="entry name" value="Lactamase_B"/>
    <property type="match status" value="1"/>
</dbReference>
<protein>
    <submittedName>
        <fullName evidence="6">Metallo-beta-lactamase domain protein</fullName>
    </submittedName>
</protein>
<dbReference type="Proteomes" id="UP000003160">
    <property type="component" value="Unassembled WGS sequence"/>
</dbReference>
<keyword evidence="3" id="KW-0378">Hydrolase</keyword>
<reference evidence="6 7" key="1">
    <citation type="submission" date="2009-10" db="EMBL/GenBank/DDBJ databases">
        <authorList>
            <person name="Qin X."/>
            <person name="Bachman B."/>
            <person name="Battles P."/>
            <person name="Bell A."/>
            <person name="Bess C."/>
            <person name="Bickham C."/>
            <person name="Chaboub L."/>
            <person name="Chen D."/>
            <person name="Coyle M."/>
            <person name="Deiros D.R."/>
            <person name="Dinh H."/>
            <person name="Forbes L."/>
            <person name="Fowler G."/>
            <person name="Francisco L."/>
            <person name="Fu Q."/>
            <person name="Gubbala S."/>
            <person name="Hale W."/>
            <person name="Han Y."/>
            <person name="Hemphill L."/>
            <person name="Highlander S.K."/>
            <person name="Hirani K."/>
            <person name="Hogues M."/>
            <person name="Jackson L."/>
            <person name="Jakkamsetti A."/>
            <person name="Javaid M."/>
            <person name="Jiang H."/>
            <person name="Korchina V."/>
            <person name="Kovar C."/>
            <person name="Lara F."/>
            <person name="Lee S."/>
            <person name="Mata R."/>
            <person name="Mathew T."/>
            <person name="Moen C."/>
            <person name="Morales K."/>
            <person name="Munidasa M."/>
            <person name="Nazareth L."/>
            <person name="Ngo R."/>
            <person name="Nguyen L."/>
            <person name="Okwuonu G."/>
            <person name="Ongeri F."/>
            <person name="Patil S."/>
            <person name="Petrosino J."/>
            <person name="Pham C."/>
            <person name="Pham P."/>
            <person name="Pu L.-L."/>
            <person name="Puazo M."/>
            <person name="Raj R."/>
            <person name="Reid J."/>
            <person name="Rouhana J."/>
            <person name="Saada N."/>
            <person name="Shang Y."/>
            <person name="Simmons D."/>
            <person name="Thornton R."/>
            <person name="Warren J."/>
            <person name="Weissenberger G."/>
            <person name="Zhang J."/>
            <person name="Zhang L."/>
            <person name="Zhou C."/>
            <person name="Zhu D."/>
            <person name="Muzny D."/>
            <person name="Worley K."/>
            <person name="Gibbs R."/>
        </authorList>
    </citation>
    <scope>NUCLEOTIDE SEQUENCE [LARGE SCALE GENOMIC DNA]</scope>
    <source>
        <strain evidence="6 7">DSM 17361</strain>
    </source>
</reference>
<dbReference type="Gene3D" id="3.60.15.10">
    <property type="entry name" value="Ribonuclease Z/Hydroxyacylglutathione hydrolase-like"/>
    <property type="match status" value="1"/>
</dbReference>
<evidence type="ECO:0000256" key="3">
    <source>
        <dbReference type="ARBA" id="ARBA00022801"/>
    </source>
</evidence>
<gene>
    <name evidence="6" type="ORF">HMPREF0645_2302</name>
</gene>
<dbReference type="HOGENOM" id="CLU_030571_5_3_10"/>
<dbReference type="GO" id="GO:0016787">
    <property type="term" value="F:hydrolase activity"/>
    <property type="evidence" value="ECO:0007669"/>
    <property type="project" value="UniProtKB-KW"/>
</dbReference>
<dbReference type="CDD" id="cd06262">
    <property type="entry name" value="metallo-hydrolase-like_MBL-fold"/>
    <property type="match status" value="1"/>
</dbReference>
<keyword evidence="4" id="KW-0862">Zinc</keyword>
<comment type="cofactor">
    <cofactor evidence="1">
        <name>Zn(2+)</name>
        <dbReference type="ChEBI" id="CHEBI:29105"/>
    </cofactor>
</comment>
<dbReference type="InterPro" id="IPR001279">
    <property type="entry name" value="Metallo-B-lactamas"/>
</dbReference>
<evidence type="ECO:0000313" key="6">
    <source>
        <dbReference type="EMBL" id="EFA43351.1"/>
    </source>
</evidence>
<comment type="caution">
    <text evidence="6">The sequence shown here is derived from an EMBL/GenBank/DDBJ whole genome shotgun (WGS) entry which is preliminary data.</text>
</comment>